<dbReference type="Gene3D" id="1.20.1280.50">
    <property type="match status" value="1"/>
</dbReference>
<dbReference type="STRING" id="930990.A0A067MD17"/>
<name>A0A067MD17_BOTB1</name>
<reference evidence="2" key="1">
    <citation type="journal article" date="2014" name="Proc. Natl. Acad. Sci. U.S.A.">
        <title>Extensive sampling of basidiomycete genomes demonstrates inadequacy of the white-rot/brown-rot paradigm for wood decay fungi.</title>
        <authorList>
            <person name="Riley R."/>
            <person name="Salamov A.A."/>
            <person name="Brown D.W."/>
            <person name="Nagy L.G."/>
            <person name="Floudas D."/>
            <person name="Held B.W."/>
            <person name="Levasseur A."/>
            <person name="Lombard V."/>
            <person name="Morin E."/>
            <person name="Otillar R."/>
            <person name="Lindquist E.A."/>
            <person name="Sun H."/>
            <person name="LaButti K.M."/>
            <person name="Schmutz J."/>
            <person name="Jabbour D."/>
            <person name="Luo H."/>
            <person name="Baker S.E."/>
            <person name="Pisabarro A.G."/>
            <person name="Walton J.D."/>
            <person name="Blanchette R.A."/>
            <person name="Henrissat B."/>
            <person name="Martin F."/>
            <person name="Cullen D."/>
            <person name="Hibbett D.S."/>
            <person name="Grigoriev I.V."/>
        </authorList>
    </citation>
    <scope>NUCLEOTIDE SEQUENCE [LARGE SCALE GENOMIC DNA]</scope>
    <source>
        <strain evidence="2">FD-172 SS1</strain>
    </source>
</reference>
<organism evidence="1 2">
    <name type="scientific">Botryobasidium botryosum (strain FD-172 SS1)</name>
    <dbReference type="NCBI Taxonomy" id="930990"/>
    <lineage>
        <taxon>Eukaryota</taxon>
        <taxon>Fungi</taxon>
        <taxon>Dikarya</taxon>
        <taxon>Basidiomycota</taxon>
        <taxon>Agaricomycotina</taxon>
        <taxon>Agaricomycetes</taxon>
        <taxon>Cantharellales</taxon>
        <taxon>Botryobasidiaceae</taxon>
        <taxon>Botryobasidium</taxon>
    </lineage>
</organism>
<dbReference type="SUPFAM" id="SSF52047">
    <property type="entry name" value="RNI-like"/>
    <property type="match status" value="1"/>
</dbReference>
<keyword evidence="2" id="KW-1185">Reference proteome</keyword>
<evidence type="ECO:0000313" key="2">
    <source>
        <dbReference type="Proteomes" id="UP000027195"/>
    </source>
</evidence>
<dbReference type="OrthoDB" id="2692326at2759"/>
<gene>
    <name evidence="1" type="ORF">BOTBODRAFT_33456</name>
</gene>
<sequence>MEFVAGTIVPRLQTLTDHIRSLTRTRKAGCTGEVDLLDLAYDSIQKTTSAMLAQLRTRRNQLALVHRLPNELLSLIFVLAEHSAGASASAVSPGPRKRGKTLTDNPCLCISAVCRTWRETALSTPRLWTNIDVSSVLLAEMFAVRSGSAPLDILVDLTEDNLIGPWAQVNTHMEQVAYWSKTVDRWATLKITGTEPIERDDVLPWMYLPAPSLEVLHISWGGRDVIGFPIASVNPFGGEAPRLRDVSLTAFHLPLHFPVFSGLTKLRLSRICLEEKEKMNPVLLLRVFEVSEGLEEIHISDMLTDAPDFDDKLYLSAPRDIDLSRLKSLFLIMLDASVIQFILTRIITPPASALELEVQGLRPGQDLSDIFPPHPTNLRNLQSVTYLLFGSTHRRDKCVVQGYATIAPVFTVVIRGSEGNGPVQRIMSSLGPTLALMPVTRFALYSYTCPRWSATTLFRTLGYFPHISVLCLQNCHAKFVRKLAVSGAHQPCPALDFLAISNCAIPNDVLIPVIRSRTSYNADMPAQMSRLKQVHLFGPLHGSVELKAALAEYVDVTWCPEEIAALAASVVGTTSTPAQ</sequence>
<proteinExistence type="predicted"/>
<evidence type="ECO:0000313" key="1">
    <source>
        <dbReference type="EMBL" id="KDQ13434.1"/>
    </source>
</evidence>
<dbReference type="EMBL" id="KL198043">
    <property type="protein sequence ID" value="KDQ13434.1"/>
    <property type="molecule type" value="Genomic_DNA"/>
</dbReference>
<dbReference type="Proteomes" id="UP000027195">
    <property type="component" value="Unassembled WGS sequence"/>
</dbReference>
<dbReference type="InParanoid" id="A0A067MD17"/>
<dbReference type="AlphaFoldDB" id="A0A067MD17"/>
<protein>
    <submittedName>
        <fullName evidence="1">Uncharacterized protein</fullName>
    </submittedName>
</protein>
<accession>A0A067MD17</accession>
<dbReference type="HOGENOM" id="CLU_024199_1_2_1"/>